<evidence type="ECO:0008006" key="3">
    <source>
        <dbReference type="Google" id="ProtNLM"/>
    </source>
</evidence>
<organism evidence="1 2">
    <name type="scientific">Shackletoniella antarctica</name>
    <dbReference type="NCBI Taxonomy" id="268115"/>
    <lineage>
        <taxon>Bacteria</taxon>
        <taxon>Bacillati</taxon>
        <taxon>Cyanobacteriota</taxon>
        <taxon>Cyanophyceae</taxon>
        <taxon>Oculatellales</taxon>
        <taxon>Oculatellaceae</taxon>
        <taxon>Shackletoniella</taxon>
    </lineage>
</organism>
<dbReference type="SUPFAM" id="SSF53448">
    <property type="entry name" value="Nucleotide-diphospho-sugar transferases"/>
    <property type="match status" value="1"/>
</dbReference>
<dbReference type="Pfam" id="PF09837">
    <property type="entry name" value="DUF2064"/>
    <property type="match status" value="1"/>
</dbReference>
<name>A0A2W4YD54_9CYAN</name>
<evidence type="ECO:0000313" key="1">
    <source>
        <dbReference type="EMBL" id="PZO44775.1"/>
    </source>
</evidence>
<reference evidence="1 2" key="2">
    <citation type="submission" date="2018-06" db="EMBL/GenBank/DDBJ databases">
        <title>Metagenomic assembly of (sub)arctic Cyanobacteria and their associated microbiome from non-axenic cultures.</title>
        <authorList>
            <person name="Baurain D."/>
        </authorList>
    </citation>
    <scope>NUCLEOTIDE SEQUENCE [LARGE SCALE GENOMIC DNA]</scope>
    <source>
        <strain evidence="1">ULC041bin1</strain>
    </source>
</reference>
<accession>A0A2W4YD54</accession>
<dbReference type="Gene3D" id="3.90.550.10">
    <property type="entry name" value="Spore Coat Polysaccharide Biosynthesis Protein SpsA, Chain A"/>
    <property type="match status" value="1"/>
</dbReference>
<dbReference type="InterPro" id="IPR029044">
    <property type="entry name" value="Nucleotide-diphossugar_trans"/>
</dbReference>
<reference evidence="2" key="1">
    <citation type="submission" date="2018-04" db="EMBL/GenBank/DDBJ databases">
        <authorList>
            <person name="Cornet L."/>
        </authorList>
    </citation>
    <scope>NUCLEOTIDE SEQUENCE [LARGE SCALE GENOMIC DNA]</scope>
</reference>
<comment type="caution">
    <text evidence="1">The sequence shown here is derived from an EMBL/GenBank/DDBJ whole genome shotgun (WGS) entry which is preliminary data.</text>
</comment>
<dbReference type="NCBIfam" id="TIGR04282">
    <property type="entry name" value="glyco_like_cofC"/>
    <property type="match status" value="1"/>
</dbReference>
<dbReference type="Proteomes" id="UP000249081">
    <property type="component" value="Unassembled WGS sequence"/>
</dbReference>
<proteinExistence type="predicted"/>
<sequence>MIDLADSQPPGAFGLLLFTRYPEPGRTKTRLIPHLGPAGAAALQRAMTEHVLGQVTAAAQQLPLAIEVHFAGGNEAQMQGWLGDRITYYPQGEGDLGARLMAAFEQNFAAGRVGAIAIGSDCPALGTAHLAAALRALQSADVVLGPATDGGYYLIGLRQPQPALFEAIAWGTDQVLAQTRAIATSQGLAVELLAPLTDIDRPEDLPQWEQILANAAP</sequence>
<gene>
    <name evidence="1" type="ORF">DCF17_03450</name>
</gene>
<protein>
    <recommendedName>
        <fullName evidence="3">Glycosyltransferase</fullName>
    </recommendedName>
</protein>
<dbReference type="PANTHER" id="PTHR36529">
    <property type="entry name" value="SLL1095 PROTEIN"/>
    <property type="match status" value="1"/>
</dbReference>
<dbReference type="AlphaFoldDB" id="A0A2W4YD54"/>
<dbReference type="PANTHER" id="PTHR36529:SF1">
    <property type="entry name" value="GLYCOSYLTRANSFERASE"/>
    <property type="match status" value="1"/>
</dbReference>
<dbReference type="EMBL" id="QBMN01000014">
    <property type="protein sequence ID" value="PZO44775.1"/>
    <property type="molecule type" value="Genomic_DNA"/>
</dbReference>
<evidence type="ECO:0000313" key="2">
    <source>
        <dbReference type="Proteomes" id="UP000249081"/>
    </source>
</evidence>
<dbReference type="InterPro" id="IPR018641">
    <property type="entry name" value="Trfase_1_rSAM/seldom-assoc"/>
</dbReference>